<feature type="transmembrane region" description="Helical" evidence="1">
    <location>
        <begin position="48"/>
        <end position="77"/>
    </location>
</feature>
<evidence type="ECO:0000313" key="2">
    <source>
        <dbReference type="EMBL" id="MDQ0206070.1"/>
    </source>
</evidence>
<organism evidence="2 3">
    <name type="scientific">Alkalicoccobacillus murimartini</name>
    <dbReference type="NCBI Taxonomy" id="171685"/>
    <lineage>
        <taxon>Bacteria</taxon>
        <taxon>Bacillati</taxon>
        <taxon>Bacillota</taxon>
        <taxon>Bacilli</taxon>
        <taxon>Bacillales</taxon>
        <taxon>Bacillaceae</taxon>
        <taxon>Alkalicoccobacillus</taxon>
    </lineage>
</organism>
<gene>
    <name evidence="2" type="ORF">J2S05_000844</name>
</gene>
<dbReference type="EMBL" id="JAUSUA010000001">
    <property type="protein sequence ID" value="MDQ0206070.1"/>
    <property type="molecule type" value="Genomic_DNA"/>
</dbReference>
<evidence type="ECO:0000256" key="1">
    <source>
        <dbReference type="SAM" id="Phobius"/>
    </source>
</evidence>
<feature type="transmembrane region" description="Helical" evidence="1">
    <location>
        <begin position="20"/>
        <end position="42"/>
    </location>
</feature>
<evidence type="ECO:0000313" key="3">
    <source>
        <dbReference type="Proteomes" id="UP001225034"/>
    </source>
</evidence>
<keyword evidence="1" id="KW-0812">Transmembrane</keyword>
<accession>A0ABT9YEZ0</accession>
<keyword evidence="3" id="KW-1185">Reference proteome</keyword>
<dbReference type="RefSeq" id="WP_306980204.1">
    <property type="nucleotide sequence ID" value="NZ_JAUSUA010000001.1"/>
</dbReference>
<keyword evidence="1" id="KW-1133">Transmembrane helix</keyword>
<protein>
    <submittedName>
        <fullName evidence="2">Positive regulator of sigma E activity</fullName>
    </submittedName>
</protein>
<name>A0ABT9YEZ0_9BACI</name>
<keyword evidence="1" id="KW-0472">Membrane</keyword>
<sequence>MKRVEVKKLAIGSVLKSAIYFYFIPIILMIFGLIVVTIILIAQDEAPGYVIIPAFLIGIVFYTGLYAGIIALVTLCYNWLAGKFGGLIVTIKDVDTEE</sequence>
<proteinExistence type="predicted"/>
<reference evidence="2 3" key="1">
    <citation type="submission" date="2023-07" db="EMBL/GenBank/DDBJ databases">
        <title>Genomic Encyclopedia of Type Strains, Phase IV (KMG-IV): sequencing the most valuable type-strain genomes for metagenomic binning, comparative biology and taxonomic classification.</title>
        <authorList>
            <person name="Goeker M."/>
        </authorList>
    </citation>
    <scope>NUCLEOTIDE SEQUENCE [LARGE SCALE GENOMIC DNA]</scope>
    <source>
        <strain evidence="2 3">DSM 19154</strain>
    </source>
</reference>
<comment type="caution">
    <text evidence="2">The sequence shown here is derived from an EMBL/GenBank/DDBJ whole genome shotgun (WGS) entry which is preliminary data.</text>
</comment>
<dbReference type="Proteomes" id="UP001225034">
    <property type="component" value="Unassembled WGS sequence"/>
</dbReference>